<dbReference type="PANTHER" id="PTHR10953:SF240">
    <property type="entry name" value="SULFUR CARRIER PROTEIN THIS ADENYLYLTRANSFERASE"/>
    <property type="match status" value="1"/>
</dbReference>
<evidence type="ECO:0000313" key="4">
    <source>
        <dbReference type="Proteomes" id="UP000251800"/>
    </source>
</evidence>
<proteinExistence type="inferred from homology"/>
<accession>A0A363UPZ0</accession>
<dbReference type="GO" id="GO:0016779">
    <property type="term" value="F:nucleotidyltransferase activity"/>
    <property type="evidence" value="ECO:0007669"/>
    <property type="project" value="UniProtKB-KW"/>
</dbReference>
<gene>
    <name evidence="3" type="ORF">DEH80_00085</name>
</gene>
<organism evidence="3 4">
    <name type="scientific">Abyssibacter profundi</name>
    <dbReference type="NCBI Taxonomy" id="2182787"/>
    <lineage>
        <taxon>Bacteria</taxon>
        <taxon>Pseudomonadati</taxon>
        <taxon>Pseudomonadota</taxon>
        <taxon>Gammaproteobacteria</taxon>
        <taxon>Chromatiales</taxon>
        <taxon>Oceanococcaceae</taxon>
        <taxon>Abyssibacter</taxon>
    </lineage>
</organism>
<evidence type="ECO:0000256" key="1">
    <source>
        <dbReference type="ARBA" id="ARBA00009919"/>
    </source>
</evidence>
<dbReference type="FunFam" id="3.40.50.720:FF:000080">
    <property type="entry name" value="Thiazole biosynthesis adenylyltransferase ThiF"/>
    <property type="match status" value="1"/>
</dbReference>
<dbReference type="PANTHER" id="PTHR10953">
    <property type="entry name" value="UBIQUITIN-ACTIVATING ENZYME E1"/>
    <property type="match status" value="1"/>
</dbReference>
<comment type="similarity">
    <text evidence="1">Belongs to the HesA/MoeB/ThiF family.</text>
</comment>
<dbReference type="GO" id="GO:0004792">
    <property type="term" value="F:thiosulfate-cyanide sulfurtransferase activity"/>
    <property type="evidence" value="ECO:0007669"/>
    <property type="project" value="TreeGrafter"/>
</dbReference>
<dbReference type="Proteomes" id="UP000251800">
    <property type="component" value="Unassembled WGS sequence"/>
</dbReference>
<sequence>MSADARYARQVVMPAIGEAGQALIADSRVVVIGLGGLGTPAATYLAGAGVGELRLVDHDRVSLSNLHRQYLYRESDLGQPKVEVAAQQLRAYNPDILITTQTRRLTDALFAELVPDAQVVLDCTDNFPTRFAINAACAQYRKPLVMGAGIGATGQLGVFRHDRPSAGCYRCLFDTSGDAAEACEDAGVFGPLVGMIGAWQAFEALRLLIGDAPTESHWLHFSPETRTIRGHQIPQDPACPCHV</sequence>
<dbReference type="GO" id="GO:0008641">
    <property type="term" value="F:ubiquitin-like modifier activating enzyme activity"/>
    <property type="evidence" value="ECO:0007669"/>
    <property type="project" value="InterPro"/>
</dbReference>
<name>A0A363UPZ0_9GAMM</name>
<dbReference type="InterPro" id="IPR000594">
    <property type="entry name" value="ThiF_NAD_FAD-bd"/>
</dbReference>
<evidence type="ECO:0000259" key="2">
    <source>
        <dbReference type="Pfam" id="PF00899"/>
    </source>
</evidence>
<evidence type="ECO:0000313" key="3">
    <source>
        <dbReference type="EMBL" id="PWN57577.1"/>
    </source>
</evidence>
<comment type="caution">
    <text evidence="3">The sequence shown here is derived from an EMBL/GenBank/DDBJ whole genome shotgun (WGS) entry which is preliminary data.</text>
</comment>
<dbReference type="CDD" id="cd00757">
    <property type="entry name" value="ThiF_MoeB_HesA_family"/>
    <property type="match status" value="1"/>
</dbReference>
<dbReference type="Pfam" id="PF00899">
    <property type="entry name" value="ThiF"/>
    <property type="match status" value="1"/>
</dbReference>
<dbReference type="AlphaFoldDB" id="A0A363UPZ0"/>
<dbReference type="OrthoDB" id="9804286at2"/>
<feature type="domain" description="THIF-type NAD/FAD binding fold" evidence="2">
    <location>
        <begin position="7"/>
        <end position="241"/>
    </location>
</feature>
<dbReference type="EMBL" id="QEQK01000001">
    <property type="protein sequence ID" value="PWN57577.1"/>
    <property type="molecule type" value="Genomic_DNA"/>
</dbReference>
<dbReference type="InterPro" id="IPR045886">
    <property type="entry name" value="ThiF/MoeB/HesA"/>
</dbReference>
<dbReference type="GO" id="GO:0008146">
    <property type="term" value="F:sulfotransferase activity"/>
    <property type="evidence" value="ECO:0007669"/>
    <property type="project" value="TreeGrafter"/>
</dbReference>
<protein>
    <submittedName>
        <fullName evidence="3">Molybdopterin-synthase adenylyltransferase MoeB</fullName>
    </submittedName>
</protein>
<dbReference type="RefSeq" id="WP_109718433.1">
    <property type="nucleotide sequence ID" value="NZ_QEQK01000001.1"/>
</dbReference>
<dbReference type="SUPFAM" id="SSF69572">
    <property type="entry name" value="Activating enzymes of the ubiquitin-like proteins"/>
    <property type="match status" value="1"/>
</dbReference>
<reference evidence="3 4" key="1">
    <citation type="submission" date="2018-05" db="EMBL/GenBank/DDBJ databases">
        <title>Abyssibacter profundi OUC007T gen. nov., sp. nov, a marine bacterium isolated from seawater of the Mariana Trench.</title>
        <authorList>
            <person name="Zhou S."/>
        </authorList>
    </citation>
    <scope>NUCLEOTIDE SEQUENCE [LARGE SCALE GENOMIC DNA]</scope>
    <source>
        <strain evidence="3 4">OUC007</strain>
    </source>
</reference>
<keyword evidence="3" id="KW-0808">Transferase</keyword>
<keyword evidence="3" id="KW-0548">Nucleotidyltransferase</keyword>
<dbReference type="Gene3D" id="3.40.50.720">
    <property type="entry name" value="NAD(P)-binding Rossmann-like Domain"/>
    <property type="match status" value="1"/>
</dbReference>
<dbReference type="InterPro" id="IPR035985">
    <property type="entry name" value="Ubiquitin-activating_enz"/>
</dbReference>
<keyword evidence="4" id="KW-1185">Reference proteome</keyword>
<dbReference type="GO" id="GO:0005829">
    <property type="term" value="C:cytosol"/>
    <property type="evidence" value="ECO:0007669"/>
    <property type="project" value="TreeGrafter"/>
</dbReference>